<accession>A0A023AZU6</accession>
<dbReference type="GeneID" id="22915130"/>
<dbReference type="VEuPathDB" id="CryptoDB:GNI_145860"/>
<feature type="compositionally biased region" description="Low complexity" evidence="1">
    <location>
        <begin position="122"/>
        <end position="137"/>
    </location>
</feature>
<organism evidence="2 3">
    <name type="scientific">Gregarina niphandrodes</name>
    <name type="common">Septate eugregarine</name>
    <dbReference type="NCBI Taxonomy" id="110365"/>
    <lineage>
        <taxon>Eukaryota</taxon>
        <taxon>Sar</taxon>
        <taxon>Alveolata</taxon>
        <taxon>Apicomplexa</taxon>
        <taxon>Conoidasida</taxon>
        <taxon>Gregarinasina</taxon>
        <taxon>Eugregarinorida</taxon>
        <taxon>Gregarinidae</taxon>
        <taxon>Gregarina</taxon>
    </lineage>
</organism>
<name>A0A023AZU6_GRENI</name>
<dbReference type="RefSeq" id="XP_011134153.1">
    <property type="nucleotide sequence ID" value="XM_011135851.1"/>
</dbReference>
<evidence type="ECO:0000313" key="2">
    <source>
        <dbReference type="EMBL" id="EZG44587.1"/>
    </source>
</evidence>
<protein>
    <submittedName>
        <fullName evidence="2">Uncharacterized protein</fullName>
    </submittedName>
</protein>
<feature type="region of interest" description="Disordered" evidence="1">
    <location>
        <begin position="104"/>
        <end position="137"/>
    </location>
</feature>
<comment type="caution">
    <text evidence="2">The sequence shown here is derived from an EMBL/GenBank/DDBJ whole genome shotgun (WGS) entry which is preliminary data.</text>
</comment>
<dbReference type="AlphaFoldDB" id="A0A023AZU6"/>
<keyword evidence="3" id="KW-1185">Reference proteome</keyword>
<proteinExistence type="predicted"/>
<dbReference type="Proteomes" id="UP000019763">
    <property type="component" value="Unassembled WGS sequence"/>
</dbReference>
<gene>
    <name evidence="2" type="ORF">GNI_145860</name>
</gene>
<evidence type="ECO:0000256" key="1">
    <source>
        <dbReference type="SAM" id="MobiDB-lite"/>
    </source>
</evidence>
<evidence type="ECO:0000313" key="3">
    <source>
        <dbReference type="Proteomes" id="UP000019763"/>
    </source>
</evidence>
<sequence length="516" mass="57902">MRTCRSSNEWKLKLVEEWLSYVQKVLCQYDFNGLPDGALLELVPLNSVRRLRSGSQWLLPVVSTTAGALRTHGRPCLITDAEMAAGITSSVWIGRQAQAEADLKEEEVRSGTVEEQEDKPLVSDSSVSDSAAGDSAAGDWRDFQCTLALCRERNVFAHDAALEGVLRAYWSKHCRRPSVFWKSLVRLGHRHCGQLSRRRVAWYHDSISLFRTSAHALVVKDITLGGHFDSTLGPGDVLIALQRHQFARGLPIHRDAMRLAALNHHQASHLIHRPPHLIHHTIDNHHAFDKNTLYQDGWGTTTPSDRPWPTEELDLASPVNLLPDAQPYQLPGAMLPGAMLPGALPCSLAPCRITSLAPCTGVPCRGRSNLFPSPIQARRCSGTCPTRLQSKTPPQGSKVHAFLLLNHQSRWPPFYGTVLGTSPDRTEYHRRCCRCFPPVLGTSTIRTLDRYRCPPWVRGTSTDHTLDRCSCSPSLSKSLPLDRSRRPTPWFPSWFRRPAFHGRSRRIWGYRWGSSV</sequence>
<dbReference type="EMBL" id="AFNH02001082">
    <property type="protein sequence ID" value="EZG44587.1"/>
    <property type="molecule type" value="Genomic_DNA"/>
</dbReference>
<reference evidence="2" key="1">
    <citation type="submission" date="2013-12" db="EMBL/GenBank/DDBJ databases">
        <authorList>
            <person name="Omoto C.K."/>
            <person name="Sibley D."/>
            <person name="Venepally P."/>
            <person name="Hadjithomas M."/>
            <person name="Karamycheva S."/>
            <person name="Brunk B."/>
            <person name="Roos D."/>
            <person name="Caler E."/>
            <person name="Lorenzi H."/>
        </authorList>
    </citation>
    <scope>NUCLEOTIDE SEQUENCE</scope>
</reference>